<organism evidence="1 2">
    <name type="scientific">Flagellimonas iocasae</name>
    <dbReference type="NCBI Taxonomy" id="2055905"/>
    <lineage>
        <taxon>Bacteria</taxon>
        <taxon>Pseudomonadati</taxon>
        <taxon>Bacteroidota</taxon>
        <taxon>Flavobacteriia</taxon>
        <taxon>Flavobacteriales</taxon>
        <taxon>Flavobacteriaceae</taxon>
        <taxon>Flagellimonas</taxon>
    </lineage>
</organism>
<comment type="caution">
    <text evidence="1">The sequence shown here is derived from an EMBL/GenBank/DDBJ whole genome shotgun (WGS) entry which is preliminary data.</text>
</comment>
<evidence type="ECO:0000313" key="1">
    <source>
        <dbReference type="EMBL" id="MFD2099588.1"/>
    </source>
</evidence>
<dbReference type="Proteomes" id="UP001597342">
    <property type="component" value="Unassembled WGS sequence"/>
</dbReference>
<gene>
    <name evidence="1" type="ORF">ACFSJE_07385</name>
</gene>
<keyword evidence="2" id="KW-1185">Reference proteome</keyword>
<dbReference type="Pfam" id="PF09234">
    <property type="entry name" value="DUF1963"/>
    <property type="match status" value="1"/>
</dbReference>
<dbReference type="RefSeq" id="WP_379830346.1">
    <property type="nucleotide sequence ID" value="NZ_JBHUHU010000003.1"/>
</dbReference>
<protein>
    <submittedName>
        <fullName evidence="1">DUF1963 domain-containing protein</fullName>
    </submittedName>
</protein>
<evidence type="ECO:0000313" key="2">
    <source>
        <dbReference type="Proteomes" id="UP001597342"/>
    </source>
</evidence>
<proteinExistence type="predicted"/>
<dbReference type="PANTHER" id="PTHR36436">
    <property type="entry name" value="SLL5081 PROTEIN"/>
    <property type="match status" value="1"/>
</dbReference>
<dbReference type="PANTHER" id="PTHR36436:SF6">
    <property type="entry name" value="SLL5081 PROTEIN"/>
    <property type="match status" value="1"/>
</dbReference>
<name>A0ABW4XWL9_9FLAO</name>
<reference evidence="2" key="1">
    <citation type="journal article" date="2019" name="Int. J. Syst. Evol. Microbiol.">
        <title>The Global Catalogue of Microorganisms (GCM) 10K type strain sequencing project: providing services to taxonomists for standard genome sequencing and annotation.</title>
        <authorList>
            <consortium name="The Broad Institute Genomics Platform"/>
            <consortium name="The Broad Institute Genome Sequencing Center for Infectious Disease"/>
            <person name="Wu L."/>
            <person name="Ma J."/>
        </authorList>
    </citation>
    <scope>NUCLEOTIDE SEQUENCE [LARGE SCALE GENOMIC DNA]</scope>
    <source>
        <strain evidence="2">JCM 3389</strain>
    </source>
</reference>
<accession>A0ABW4XWL9</accession>
<dbReference type="EMBL" id="JBHUHU010000003">
    <property type="protein sequence ID" value="MFD2099588.1"/>
    <property type="molecule type" value="Genomic_DNA"/>
</dbReference>
<dbReference type="Gene3D" id="2.30.320.10">
    <property type="entry name" value="YwqG-like"/>
    <property type="match status" value="1"/>
</dbReference>
<sequence>MDCRPRFSIHSKYNGYPYLQSPTDWPLCTMCGNLMPLVFQLNLSEIPSIRPENALIQYFECVTRDLAGSTCELGYPKNNSSLVRKVKITVPPIQVPVDFSSLFSVEDSFSKLMLKKISLEHKIVGWQPFDDYPSLVDVNAKMEYLTAYIGEDALDFLWENLEVLEKIENKHCSSEDKLFGYPHWSQTECYPKKMSEEIELLYQINGFVTSARSSIAFRDGERGMFFQTDDLKDIVFTTG</sequence>
<dbReference type="InterPro" id="IPR015315">
    <property type="entry name" value="DUF1963"/>
</dbReference>
<dbReference type="InterPro" id="IPR035948">
    <property type="entry name" value="YwqG-like_sf"/>
</dbReference>
<dbReference type="SUPFAM" id="SSF103032">
    <property type="entry name" value="Hypothetical protein YwqG"/>
    <property type="match status" value="1"/>
</dbReference>